<sequence length="485" mass="50509">MTAVVGLDVGTSGVKGIALDEDGTIVARAESNYGLLTPRPGWAEQDPETWWTATQEVLEVLRRAAGPPAGIGLSGQMHGLVALDASDAVIRPALLWNDQRTAAETQEITDRVGLARLVELTGNRALTGFTAPKLLWLRTHEPEHFGRIAHVMLPKDYVRLKLTGERATDVADASGTLLFDVAARTWSGPMCEALEVDPAWLPPALECAEASGRTPEGVVVAAGGGDQAAGALGVGIDGPGPASVVLGTSGVVFTGLERYAADPEGRVHVFCHAVPGTWHAMGVILSAAGSLQWLRDVAAPGADFGALVEEAARWEPGAGGVTFLPYLAGERTPHADPDARASLTGLGLHHDRGALVRAVLEGVAFGLRDALDLLHAAGAHPEVGRASGGGARSDLWLRIVASVLELPLERTAADEGAAFGAALLGGVAAGVWDSPSEAVRAAVRTTGTVEPDPAWSARYRELHAHYTDLYPALRDVRPPDPGSSS</sequence>
<keyword evidence="3 8" id="KW-0808">Transferase</keyword>
<reference evidence="12" key="1">
    <citation type="submission" date="2020-02" db="EMBL/GenBank/DDBJ databases">
        <authorList>
            <person name="Meier V. D."/>
        </authorList>
    </citation>
    <scope>NUCLEOTIDE SEQUENCE</scope>
    <source>
        <strain evidence="12">AVDCRST_MAG13</strain>
    </source>
</reference>
<keyword evidence="4 8" id="KW-0547">Nucleotide-binding</keyword>
<evidence type="ECO:0000256" key="6">
    <source>
        <dbReference type="ARBA" id="ARBA00022840"/>
    </source>
</evidence>
<dbReference type="PANTHER" id="PTHR43095:SF5">
    <property type="entry name" value="XYLULOSE KINASE"/>
    <property type="match status" value="1"/>
</dbReference>
<dbReference type="InterPro" id="IPR000577">
    <property type="entry name" value="Carb_kinase_FGGY"/>
</dbReference>
<dbReference type="HAMAP" id="MF_02220">
    <property type="entry name" value="XylB"/>
    <property type="match status" value="1"/>
</dbReference>
<feature type="domain" description="Carbohydrate kinase FGGY N-terminal" evidence="10">
    <location>
        <begin position="4"/>
        <end position="233"/>
    </location>
</feature>
<dbReference type="PIRSF" id="PIRSF000538">
    <property type="entry name" value="GlpK"/>
    <property type="match status" value="1"/>
</dbReference>
<name>A0A6J4RLB8_9ACTN</name>
<dbReference type="SUPFAM" id="SSF53067">
    <property type="entry name" value="Actin-like ATPase domain"/>
    <property type="match status" value="2"/>
</dbReference>
<keyword evidence="2 8" id="KW-0859">Xylose metabolism</keyword>
<evidence type="ECO:0000256" key="4">
    <source>
        <dbReference type="ARBA" id="ARBA00022741"/>
    </source>
</evidence>
<dbReference type="PROSITE" id="PS00933">
    <property type="entry name" value="FGGY_KINASES_1"/>
    <property type="match status" value="1"/>
</dbReference>
<dbReference type="CDD" id="cd07808">
    <property type="entry name" value="ASKHA_NBD_FGGY_EcXK-like"/>
    <property type="match status" value="1"/>
</dbReference>
<evidence type="ECO:0000256" key="3">
    <source>
        <dbReference type="ARBA" id="ARBA00022679"/>
    </source>
</evidence>
<dbReference type="NCBIfam" id="TIGR01312">
    <property type="entry name" value="XylB"/>
    <property type="match status" value="1"/>
</dbReference>
<feature type="binding site" evidence="8">
    <location>
        <begin position="77"/>
        <end position="78"/>
    </location>
    <ligand>
        <name>substrate</name>
    </ligand>
</feature>
<evidence type="ECO:0000256" key="9">
    <source>
        <dbReference type="RuleBase" id="RU364073"/>
    </source>
</evidence>
<evidence type="ECO:0000256" key="2">
    <source>
        <dbReference type="ARBA" id="ARBA00022629"/>
    </source>
</evidence>
<dbReference type="GO" id="GO:0042732">
    <property type="term" value="P:D-xylose metabolic process"/>
    <property type="evidence" value="ECO:0007669"/>
    <property type="project" value="UniProtKB-KW"/>
</dbReference>
<dbReference type="InterPro" id="IPR018483">
    <property type="entry name" value="Carb_kinase_FGGY_CS"/>
</dbReference>
<evidence type="ECO:0000256" key="7">
    <source>
        <dbReference type="ARBA" id="ARBA00023277"/>
    </source>
</evidence>
<feature type="active site" description="Proton acceptor" evidence="8">
    <location>
        <position position="226"/>
    </location>
</feature>
<dbReference type="Pfam" id="PF00370">
    <property type="entry name" value="FGGY_N"/>
    <property type="match status" value="1"/>
</dbReference>
<dbReference type="GO" id="GO:0005998">
    <property type="term" value="P:xylulose catabolic process"/>
    <property type="evidence" value="ECO:0007669"/>
    <property type="project" value="UniProtKB-UniRule"/>
</dbReference>
<comment type="catalytic activity">
    <reaction evidence="8 9">
        <text>D-xylulose + ATP = D-xylulose 5-phosphate + ADP + H(+)</text>
        <dbReference type="Rhea" id="RHEA:10964"/>
        <dbReference type="ChEBI" id="CHEBI:15378"/>
        <dbReference type="ChEBI" id="CHEBI:17140"/>
        <dbReference type="ChEBI" id="CHEBI:30616"/>
        <dbReference type="ChEBI" id="CHEBI:57737"/>
        <dbReference type="ChEBI" id="CHEBI:456216"/>
        <dbReference type="EC" id="2.7.1.17"/>
    </reaction>
</comment>
<evidence type="ECO:0000259" key="11">
    <source>
        <dbReference type="Pfam" id="PF02782"/>
    </source>
</evidence>
<evidence type="ECO:0000256" key="8">
    <source>
        <dbReference type="HAMAP-Rule" id="MF_02220"/>
    </source>
</evidence>
<comment type="similarity">
    <text evidence="1 8 9">Belongs to the FGGY kinase family.</text>
</comment>
<organism evidence="12">
    <name type="scientific">uncultured Solirubrobacteraceae bacterium</name>
    <dbReference type="NCBI Taxonomy" id="1162706"/>
    <lineage>
        <taxon>Bacteria</taxon>
        <taxon>Bacillati</taxon>
        <taxon>Actinomycetota</taxon>
        <taxon>Thermoleophilia</taxon>
        <taxon>Solirubrobacterales</taxon>
        <taxon>Solirubrobacteraceae</taxon>
        <taxon>environmental samples</taxon>
    </lineage>
</organism>
<dbReference type="InterPro" id="IPR006000">
    <property type="entry name" value="Xylulokinase"/>
</dbReference>
<evidence type="ECO:0000313" key="12">
    <source>
        <dbReference type="EMBL" id="CAA9471893.1"/>
    </source>
</evidence>
<dbReference type="AlphaFoldDB" id="A0A6J4RLB8"/>
<proteinExistence type="inferred from homology"/>
<keyword evidence="7 8" id="KW-0119">Carbohydrate metabolism</keyword>
<feature type="site" description="Important for activity" evidence="8">
    <location>
        <position position="8"/>
    </location>
</feature>
<feature type="domain" description="Carbohydrate kinase FGGY C-terminal" evidence="11">
    <location>
        <begin position="243"/>
        <end position="429"/>
    </location>
</feature>
<dbReference type="InterPro" id="IPR018484">
    <property type="entry name" value="FGGY_N"/>
</dbReference>
<gene>
    <name evidence="8 9" type="primary">xylB</name>
    <name evidence="12" type="ORF">AVDCRST_MAG13-540</name>
</gene>
<dbReference type="GO" id="GO:0004856">
    <property type="term" value="F:D-xylulokinase activity"/>
    <property type="evidence" value="ECO:0007669"/>
    <property type="project" value="UniProtKB-UniRule"/>
</dbReference>
<dbReference type="InterPro" id="IPR050406">
    <property type="entry name" value="FGGY_Carb_Kinase"/>
</dbReference>
<protein>
    <recommendedName>
        <fullName evidence="8 9">Xylulose kinase</fullName>
        <shortName evidence="8 9">Xylulokinase</shortName>
        <ecNumber evidence="8 9">2.7.1.17</ecNumber>
    </recommendedName>
</protein>
<dbReference type="InterPro" id="IPR043129">
    <property type="entry name" value="ATPase_NBD"/>
</dbReference>
<keyword evidence="6 8" id="KW-0067">ATP-binding</keyword>
<dbReference type="Gene3D" id="3.30.420.40">
    <property type="match status" value="2"/>
</dbReference>
<evidence type="ECO:0000259" key="10">
    <source>
        <dbReference type="Pfam" id="PF00370"/>
    </source>
</evidence>
<keyword evidence="5 8" id="KW-0418">Kinase</keyword>
<dbReference type="InterPro" id="IPR018485">
    <property type="entry name" value="FGGY_C"/>
</dbReference>
<dbReference type="EC" id="2.7.1.17" evidence="8 9"/>
<evidence type="ECO:0000256" key="5">
    <source>
        <dbReference type="ARBA" id="ARBA00022777"/>
    </source>
</evidence>
<dbReference type="PANTHER" id="PTHR43095">
    <property type="entry name" value="SUGAR KINASE"/>
    <property type="match status" value="1"/>
</dbReference>
<accession>A0A6J4RLB8</accession>
<evidence type="ECO:0000256" key="1">
    <source>
        <dbReference type="ARBA" id="ARBA00009156"/>
    </source>
</evidence>
<dbReference type="EMBL" id="CADCVO010000079">
    <property type="protein sequence ID" value="CAA9471893.1"/>
    <property type="molecule type" value="Genomic_DNA"/>
</dbReference>
<comment type="function">
    <text evidence="8">Catalyzes the phosphorylation of D-xylulose to D-xylulose 5-phosphate.</text>
</comment>
<dbReference type="GO" id="GO:0005524">
    <property type="term" value="F:ATP binding"/>
    <property type="evidence" value="ECO:0007669"/>
    <property type="project" value="UniProtKB-UniRule"/>
</dbReference>
<dbReference type="Pfam" id="PF02782">
    <property type="entry name" value="FGGY_C"/>
    <property type="match status" value="1"/>
</dbReference>